<name>A0A4Y2IUX7_ARAVE</name>
<evidence type="ECO:0000313" key="1">
    <source>
        <dbReference type="EMBL" id="GBM81597.1"/>
    </source>
</evidence>
<gene>
    <name evidence="1" type="ORF">AVEN_82329_1</name>
</gene>
<sequence length="109" mass="12481">MRLAVHLPNQQQVVEESAMIMLLQNLMLFQKACAMGCITRLILTKLQRNDIEAEMIESSSKETFLIPRIPLIQSDNNIPFSFKRKQFPVDFAFSMTLINPKAKLPIKCA</sequence>
<dbReference type="Proteomes" id="UP000499080">
    <property type="component" value="Unassembled WGS sequence"/>
</dbReference>
<evidence type="ECO:0000313" key="2">
    <source>
        <dbReference type="Proteomes" id="UP000499080"/>
    </source>
</evidence>
<keyword evidence="2" id="KW-1185">Reference proteome</keyword>
<accession>A0A4Y2IUX7</accession>
<dbReference type="AlphaFoldDB" id="A0A4Y2IUX7"/>
<dbReference type="EMBL" id="BGPR01002956">
    <property type="protein sequence ID" value="GBM81597.1"/>
    <property type="molecule type" value="Genomic_DNA"/>
</dbReference>
<organism evidence="1 2">
    <name type="scientific">Araneus ventricosus</name>
    <name type="common">Orbweaver spider</name>
    <name type="synonym">Epeira ventricosa</name>
    <dbReference type="NCBI Taxonomy" id="182803"/>
    <lineage>
        <taxon>Eukaryota</taxon>
        <taxon>Metazoa</taxon>
        <taxon>Ecdysozoa</taxon>
        <taxon>Arthropoda</taxon>
        <taxon>Chelicerata</taxon>
        <taxon>Arachnida</taxon>
        <taxon>Araneae</taxon>
        <taxon>Araneomorphae</taxon>
        <taxon>Entelegynae</taxon>
        <taxon>Araneoidea</taxon>
        <taxon>Araneidae</taxon>
        <taxon>Araneus</taxon>
    </lineage>
</organism>
<comment type="caution">
    <text evidence="1">The sequence shown here is derived from an EMBL/GenBank/DDBJ whole genome shotgun (WGS) entry which is preliminary data.</text>
</comment>
<proteinExistence type="predicted"/>
<reference evidence="1 2" key="1">
    <citation type="journal article" date="2019" name="Sci. Rep.">
        <title>Orb-weaving spider Araneus ventricosus genome elucidates the spidroin gene catalogue.</title>
        <authorList>
            <person name="Kono N."/>
            <person name="Nakamura H."/>
            <person name="Ohtoshi R."/>
            <person name="Moran D.A.P."/>
            <person name="Shinohara A."/>
            <person name="Yoshida Y."/>
            <person name="Fujiwara M."/>
            <person name="Mori M."/>
            <person name="Tomita M."/>
            <person name="Arakawa K."/>
        </authorList>
    </citation>
    <scope>NUCLEOTIDE SEQUENCE [LARGE SCALE GENOMIC DNA]</scope>
</reference>
<protein>
    <submittedName>
        <fullName evidence="1">Uncharacterized protein</fullName>
    </submittedName>
</protein>